<dbReference type="Pfam" id="PF13546">
    <property type="entry name" value="DDE_5"/>
    <property type="match status" value="1"/>
</dbReference>
<evidence type="ECO:0000259" key="2">
    <source>
        <dbReference type="Pfam" id="PF13546"/>
    </source>
</evidence>
<dbReference type="EMBL" id="JAYGHK010000169">
    <property type="protein sequence ID" value="MEA5611117.1"/>
    <property type="molecule type" value="Genomic_DNA"/>
</dbReference>
<organism evidence="3 4">
    <name type="scientific">Nodularia spumigena UHCC 0060</name>
    <dbReference type="NCBI Taxonomy" id="3110300"/>
    <lineage>
        <taxon>Bacteria</taxon>
        <taxon>Bacillati</taxon>
        <taxon>Cyanobacteriota</taxon>
        <taxon>Cyanophyceae</taxon>
        <taxon>Nostocales</taxon>
        <taxon>Nodulariaceae</taxon>
        <taxon>Nodularia</taxon>
    </lineage>
</organism>
<feature type="region of interest" description="Disordered" evidence="1">
    <location>
        <begin position="152"/>
        <end position="174"/>
    </location>
</feature>
<feature type="non-terminal residue" evidence="3">
    <location>
        <position position="226"/>
    </location>
</feature>
<protein>
    <submittedName>
        <fullName evidence="3">Transposase</fullName>
    </submittedName>
</protein>
<name>A0ABU5UXU2_NODSP</name>
<feature type="compositionally biased region" description="Basic residues" evidence="1">
    <location>
        <begin position="164"/>
        <end position="174"/>
    </location>
</feature>
<evidence type="ECO:0000313" key="4">
    <source>
        <dbReference type="Proteomes" id="UP001303285"/>
    </source>
</evidence>
<reference evidence="3 4" key="1">
    <citation type="submission" date="2023-12" db="EMBL/GenBank/DDBJ databases">
        <title>Baltic Sea Cyanobacteria.</title>
        <authorList>
            <person name="Delbaje E."/>
            <person name="Fewer D.P."/>
            <person name="Shishido T.K."/>
        </authorList>
    </citation>
    <scope>NUCLEOTIDE SEQUENCE [LARGE SCALE GENOMIC DNA]</scope>
    <source>
        <strain evidence="3 4">UHCC 0060</strain>
    </source>
</reference>
<dbReference type="Proteomes" id="UP001303285">
    <property type="component" value="Unassembled WGS sequence"/>
</dbReference>
<accession>A0ABU5UXU2</accession>
<keyword evidence="4" id="KW-1185">Reference proteome</keyword>
<comment type="caution">
    <text evidence="3">The sequence shown here is derived from an EMBL/GenBank/DDBJ whole genome shotgun (WGS) entry which is preliminary data.</text>
</comment>
<proteinExistence type="predicted"/>
<sequence>MFDILTLLQCLLPEIKVTTMRQLSQILTAMLAMSGRVTMLGISRWALSGGSYRTVIRFFRTVIPWATVFWVFFRRHLFCPNDVYLLAGDEVVISKAGKKTYGLDRFFSSLISKPISGLSFFTLSLVSVQQRHSFPIQIEQVIKSDVEKSIVSPNPEIKPQEKRGRGRPKGSKNKNKQEVILTSELLRIKKMINELFKLIANFIPLTYLVVDGHFGNNNALQMARQV</sequence>
<evidence type="ECO:0000256" key="1">
    <source>
        <dbReference type="SAM" id="MobiDB-lite"/>
    </source>
</evidence>
<gene>
    <name evidence="3" type="ORF">VB695_24170</name>
</gene>
<dbReference type="RefSeq" id="WP_323245962.1">
    <property type="nucleotide sequence ID" value="NZ_JAYGHK010000169.1"/>
</dbReference>
<dbReference type="InterPro" id="IPR038721">
    <property type="entry name" value="IS701-like_DDE_dom"/>
</dbReference>
<evidence type="ECO:0000313" key="3">
    <source>
        <dbReference type="EMBL" id="MEA5611117.1"/>
    </source>
</evidence>
<feature type="domain" description="Transposase IS701-like DDE" evidence="2">
    <location>
        <begin position="10"/>
        <end position="226"/>
    </location>
</feature>